<evidence type="ECO:0000313" key="5">
    <source>
        <dbReference type="EMBL" id="CAL1154896.1"/>
    </source>
</evidence>
<dbReference type="GO" id="GO:0016301">
    <property type="term" value="F:kinase activity"/>
    <property type="evidence" value="ECO:0007669"/>
    <property type="project" value="UniProtKB-KW"/>
</dbReference>
<protein>
    <submittedName>
        <fullName evidence="6">Protein kinase domain-containing protein</fullName>
    </submittedName>
</protein>
<dbReference type="SMART" id="SM00248">
    <property type="entry name" value="ANK"/>
    <property type="match status" value="3"/>
</dbReference>
<dbReference type="EMBL" id="CAMXCT010002954">
    <property type="protein sequence ID" value="CAI4001521.1"/>
    <property type="molecule type" value="Genomic_DNA"/>
</dbReference>
<accession>A0A9P1D259</accession>
<evidence type="ECO:0000313" key="7">
    <source>
        <dbReference type="Proteomes" id="UP001152797"/>
    </source>
</evidence>
<evidence type="ECO:0000256" key="1">
    <source>
        <dbReference type="ARBA" id="ARBA00022737"/>
    </source>
</evidence>
<evidence type="ECO:0000313" key="4">
    <source>
        <dbReference type="EMBL" id="CAI4001521.1"/>
    </source>
</evidence>
<dbReference type="PROSITE" id="PS50297">
    <property type="entry name" value="ANK_REP_REGION"/>
    <property type="match status" value="2"/>
</dbReference>
<dbReference type="PANTHER" id="PTHR24203:SF45">
    <property type="entry name" value="ANKYRIN REPEAT DOMAIN 6"/>
    <property type="match status" value="1"/>
</dbReference>
<dbReference type="EMBL" id="CAMXCT020002954">
    <property type="protein sequence ID" value="CAL1154896.1"/>
    <property type="molecule type" value="Genomic_DNA"/>
</dbReference>
<gene>
    <name evidence="4" type="ORF">C1SCF055_LOCUS27563</name>
</gene>
<feature type="repeat" description="ANK" evidence="3">
    <location>
        <begin position="102"/>
        <end position="134"/>
    </location>
</feature>
<dbReference type="PANTHER" id="PTHR24203">
    <property type="entry name" value="ANKYRIN REPEAT FAMILY PROTEIN"/>
    <property type="match status" value="1"/>
</dbReference>
<keyword evidence="6" id="KW-0418">Kinase</keyword>
<feature type="repeat" description="ANK" evidence="3">
    <location>
        <begin position="40"/>
        <end position="67"/>
    </location>
</feature>
<dbReference type="EMBL" id="CAMXCT030002954">
    <property type="protein sequence ID" value="CAL4788833.1"/>
    <property type="molecule type" value="Genomic_DNA"/>
</dbReference>
<dbReference type="SUPFAM" id="SSF48403">
    <property type="entry name" value="Ankyrin repeat"/>
    <property type="match status" value="1"/>
</dbReference>
<keyword evidence="1" id="KW-0677">Repeat</keyword>
<dbReference type="Proteomes" id="UP001152797">
    <property type="component" value="Unassembled WGS sequence"/>
</dbReference>
<organism evidence="4">
    <name type="scientific">Cladocopium goreaui</name>
    <dbReference type="NCBI Taxonomy" id="2562237"/>
    <lineage>
        <taxon>Eukaryota</taxon>
        <taxon>Sar</taxon>
        <taxon>Alveolata</taxon>
        <taxon>Dinophyceae</taxon>
        <taxon>Suessiales</taxon>
        <taxon>Symbiodiniaceae</taxon>
        <taxon>Cladocopium</taxon>
    </lineage>
</organism>
<keyword evidence="6" id="KW-0808">Transferase</keyword>
<name>A0A9P1D259_9DINO</name>
<dbReference type="OrthoDB" id="194358at2759"/>
<dbReference type="PROSITE" id="PS50088">
    <property type="entry name" value="ANK_REPEAT"/>
    <property type="match status" value="2"/>
</dbReference>
<dbReference type="PRINTS" id="PR01415">
    <property type="entry name" value="ANKYRIN"/>
</dbReference>
<evidence type="ECO:0000313" key="6">
    <source>
        <dbReference type="EMBL" id="CAL4788833.1"/>
    </source>
</evidence>
<reference evidence="5" key="2">
    <citation type="submission" date="2024-04" db="EMBL/GenBank/DDBJ databases">
        <authorList>
            <person name="Chen Y."/>
            <person name="Shah S."/>
            <person name="Dougan E. K."/>
            <person name="Thang M."/>
            <person name="Chan C."/>
        </authorList>
    </citation>
    <scope>NUCLEOTIDE SEQUENCE [LARGE SCALE GENOMIC DNA]</scope>
</reference>
<dbReference type="Gene3D" id="1.25.40.20">
    <property type="entry name" value="Ankyrin repeat-containing domain"/>
    <property type="match status" value="1"/>
</dbReference>
<keyword evidence="2 3" id="KW-0040">ANK repeat</keyword>
<evidence type="ECO:0000256" key="2">
    <source>
        <dbReference type="ARBA" id="ARBA00023043"/>
    </source>
</evidence>
<dbReference type="AlphaFoldDB" id="A0A9P1D259"/>
<comment type="caution">
    <text evidence="4">The sequence shown here is derived from an EMBL/GenBank/DDBJ whole genome shotgun (WGS) entry which is preliminary data.</text>
</comment>
<reference evidence="4" key="1">
    <citation type="submission" date="2022-10" db="EMBL/GenBank/DDBJ databases">
        <authorList>
            <person name="Chen Y."/>
            <person name="Dougan E. K."/>
            <person name="Chan C."/>
            <person name="Rhodes N."/>
            <person name="Thang M."/>
        </authorList>
    </citation>
    <scope>NUCLEOTIDE SEQUENCE</scope>
</reference>
<dbReference type="InterPro" id="IPR002110">
    <property type="entry name" value="Ankyrin_rpt"/>
</dbReference>
<dbReference type="Pfam" id="PF12796">
    <property type="entry name" value="Ank_2"/>
    <property type="match status" value="1"/>
</dbReference>
<keyword evidence="7" id="KW-1185">Reference proteome</keyword>
<sequence length="178" mass="19151">MQGHSVEIRNRARALAGNFLEVKRLFGKEPACMLPFFWANGFTDLHLAVFGGQLDLIEFLVQHGADLRHSLHVAAFCYNLKVARLLLDAGAEKVERNDTLGSGMTSLHLAAGSGCLKMVQLLAENGANIDVAMTGGQTQTPWQFMPPASVVNGSPAVRLAFLCGHQDVVGFLVGASFE</sequence>
<evidence type="ECO:0000256" key="3">
    <source>
        <dbReference type="PROSITE-ProRule" id="PRU00023"/>
    </source>
</evidence>
<proteinExistence type="predicted"/>
<dbReference type="InterPro" id="IPR036770">
    <property type="entry name" value="Ankyrin_rpt-contain_sf"/>
</dbReference>